<proteinExistence type="predicted"/>
<keyword evidence="2" id="KW-1185">Reference proteome</keyword>
<dbReference type="EMBL" id="OCNH01000010">
    <property type="protein sequence ID" value="SOD99769.1"/>
    <property type="molecule type" value="Genomic_DNA"/>
</dbReference>
<organism evidence="1 2">
    <name type="scientific">Spirosoma fluviale</name>
    <dbReference type="NCBI Taxonomy" id="1597977"/>
    <lineage>
        <taxon>Bacteria</taxon>
        <taxon>Pseudomonadati</taxon>
        <taxon>Bacteroidota</taxon>
        <taxon>Cytophagia</taxon>
        <taxon>Cytophagales</taxon>
        <taxon>Cytophagaceae</taxon>
        <taxon>Spirosoma</taxon>
    </lineage>
</organism>
<gene>
    <name evidence="1" type="ORF">SAMN06269250_0154</name>
</gene>
<accession>A0A286GXG2</accession>
<name>A0A286GXG2_9BACT</name>
<evidence type="ECO:0000313" key="1">
    <source>
        <dbReference type="EMBL" id="SOD99769.1"/>
    </source>
</evidence>
<sequence>MKFMGLNRSLKTRILLKLLEGQTAPLASLRKPLSPDLSQWTNEELQTEYERIRQKQYRQKGVLPPPMPNFGAMSLEQLYSYKAARFKAI</sequence>
<dbReference type="Proteomes" id="UP000219452">
    <property type="component" value="Unassembled WGS sequence"/>
</dbReference>
<dbReference type="AlphaFoldDB" id="A0A286GXG2"/>
<reference evidence="2" key="1">
    <citation type="submission" date="2017-09" db="EMBL/GenBank/DDBJ databases">
        <authorList>
            <person name="Varghese N."/>
            <person name="Submissions S."/>
        </authorList>
    </citation>
    <scope>NUCLEOTIDE SEQUENCE [LARGE SCALE GENOMIC DNA]</scope>
    <source>
        <strain evidence="2">DSM 29961</strain>
    </source>
</reference>
<evidence type="ECO:0000313" key="2">
    <source>
        <dbReference type="Proteomes" id="UP000219452"/>
    </source>
</evidence>
<dbReference type="OrthoDB" id="969132at2"/>
<dbReference type="RefSeq" id="WP_097132159.1">
    <property type="nucleotide sequence ID" value="NZ_OCNH01000010.1"/>
</dbReference>
<protein>
    <submittedName>
        <fullName evidence="1">Uncharacterized protein</fullName>
    </submittedName>
</protein>